<evidence type="ECO:0000256" key="6">
    <source>
        <dbReference type="ARBA" id="ARBA00023141"/>
    </source>
</evidence>
<feature type="binding site" evidence="8">
    <location>
        <begin position="149"/>
        <end position="154"/>
    </location>
    <ligand>
        <name>NADP(+)</name>
        <dbReference type="ChEBI" id="CHEBI:58349"/>
    </ligand>
</feature>
<accession>A0A7X0NHG8</accession>
<dbReference type="PANTHER" id="PTHR21089:SF1">
    <property type="entry name" value="BIFUNCTIONAL 3-DEHYDROQUINATE DEHYDRATASE_SHIKIMATE DEHYDROGENASE, CHLOROPLASTIC"/>
    <property type="match status" value="1"/>
</dbReference>
<feature type="binding site" evidence="8">
    <location>
        <position position="101"/>
    </location>
    <ligand>
        <name>shikimate</name>
        <dbReference type="ChEBI" id="CHEBI:36208"/>
    </ligand>
</feature>
<comment type="subunit">
    <text evidence="8">Homodimer.</text>
</comment>
<comment type="function">
    <text evidence="8">Involved in the biosynthesis of the chorismate, which leads to the biosynthesis of aromatic amino acids. Catalyzes the reversible NADPH linked reduction of 3-dehydroshikimate (DHSA) to yield shikimate (SA).</text>
</comment>
<dbReference type="UniPathway" id="UPA00053">
    <property type="reaction ID" value="UER00087"/>
</dbReference>
<evidence type="ECO:0000256" key="4">
    <source>
        <dbReference type="ARBA" id="ARBA00022857"/>
    </source>
</evidence>
<dbReference type="Gene3D" id="3.40.50.720">
    <property type="entry name" value="NAD(P)-binding Rossmann-like Domain"/>
    <property type="match status" value="1"/>
</dbReference>
<dbReference type="InterPro" id="IPR006151">
    <property type="entry name" value="Shikm_DH/Glu-tRNA_Rdtase"/>
</dbReference>
<dbReference type="InterPro" id="IPR036291">
    <property type="entry name" value="NAD(P)-bd_dom_sf"/>
</dbReference>
<dbReference type="FunFam" id="3.40.50.10860:FF:000006">
    <property type="entry name" value="Shikimate dehydrogenase (NADP(+))"/>
    <property type="match status" value="1"/>
</dbReference>
<keyword evidence="13" id="KW-1185">Reference proteome</keyword>
<feature type="binding site" evidence="8">
    <location>
        <position position="236"/>
    </location>
    <ligand>
        <name>NADP(+)</name>
        <dbReference type="ChEBI" id="CHEBI:58349"/>
    </ligand>
</feature>
<evidence type="ECO:0000256" key="7">
    <source>
        <dbReference type="ARBA" id="ARBA00049442"/>
    </source>
</evidence>
<dbReference type="SUPFAM" id="SSF53223">
    <property type="entry name" value="Aminoacid dehydrogenase-like, N-terminal domain"/>
    <property type="match status" value="1"/>
</dbReference>
<dbReference type="GO" id="GO:0005829">
    <property type="term" value="C:cytosol"/>
    <property type="evidence" value="ECO:0007669"/>
    <property type="project" value="TreeGrafter"/>
</dbReference>
<dbReference type="Pfam" id="PF18317">
    <property type="entry name" value="SDH_C"/>
    <property type="match status" value="1"/>
</dbReference>
<dbReference type="GO" id="GO:0008652">
    <property type="term" value="P:amino acid biosynthetic process"/>
    <property type="evidence" value="ECO:0007669"/>
    <property type="project" value="UniProtKB-KW"/>
</dbReference>
<feature type="domain" description="Quinate/shikimate 5-dehydrogenase/glutamyl-tRNA reductase" evidence="9">
    <location>
        <begin position="115"/>
        <end position="189"/>
    </location>
</feature>
<evidence type="ECO:0000256" key="5">
    <source>
        <dbReference type="ARBA" id="ARBA00023002"/>
    </source>
</evidence>
<dbReference type="Gene3D" id="3.40.50.10860">
    <property type="entry name" value="Leucine Dehydrogenase, chain A, domain 1"/>
    <property type="match status" value="1"/>
</dbReference>
<feature type="binding site" evidence="8">
    <location>
        <position position="243"/>
    </location>
    <ligand>
        <name>shikimate</name>
        <dbReference type="ChEBI" id="CHEBI:36208"/>
    </ligand>
</feature>
<dbReference type="Proteomes" id="UP000537141">
    <property type="component" value="Unassembled WGS sequence"/>
</dbReference>
<evidence type="ECO:0000256" key="2">
    <source>
        <dbReference type="ARBA" id="ARBA00012962"/>
    </source>
</evidence>
<evidence type="ECO:0000259" key="9">
    <source>
        <dbReference type="Pfam" id="PF01488"/>
    </source>
</evidence>
<dbReference type="NCBIfam" id="NF001310">
    <property type="entry name" value="PRK00258.1-2"/>
    <property type="match status" value="1"/>
</dbReference>
<organism evidence="12 13">
    <name type="scientific">Thalassotalea piscium</name>
    <dbReference type="NCBI Taxonomy" id="1230533"/>
    <lineage>
        <taxon>Bacteria</taxon>
        <taxon>Pseudomonadati</taxon>
        <taxon>Pseudomonadota</taxon>
        <taxon>Gammaproteobacteria</taxon>
        <taxon>Alteromonadales</taxon>
        <taxon>Colwelliaceae</taxon>
        <taxon>Thalassotalea</taxon>
    </lineage>
</organism>
<keyword evidence="5 8" id="KW-0560">Oxidoreductase</keyword>
<comment type="catalytic activity">
    <reaction evidence="7 8">
        <text>shikimate + NADP(+) = 3-dehydroshikimate + NADPH + H(+)</text>
        <dbReference type="Rhea" id="RHEA:17737"/>
        <dbReference type="ChEBI" id="CHEBI:15378"/>
        <dbReference type="ChEBI" id="CHEBI:16630"/>
        <dbReference type="ChEBI" id="CHEBI:36208"/>
        <dbReference type="ChEBI" id="CHEBI:57783"/>
        <dbReference type="ChEBI" id="CHEBI:58349"/>
        <dbReference type="EC" id="1.1.1.25"/>
    </reaction>
</comment>
<feature type="domain" description="SDH C-terminal" evidence="11">
    <location>
        <begin position="236"/>
        <end position="266"/>
    </location>
</feature>
<reference evidence="12 13" key="1">
    <citation type="submission" date="2020-08" db="EMBL/GenBank/DDBJ databases">
        <title>Genomic Encyclopedia of Type Strains, Phase IV (KMG-IV): sequencing the most valuable type-strain genomes for metagenomic binning, comparative biology and taxonomic classification.</title>
        <authorList>
            <person name="Goeker M."/>
        </authorList>
    </citation>
    <scope>NUCLEOTIDE SEQUENCE [LARGE SCALE GENOMIC DNA]</scope>
    <source>
        <strain evidence="12 13">DSM 26287</strain>
    </source>
</reference>
<dbReference type="GO" id="GO:0009073">
    <property type="term" value="P:aromatic amino acid family biosynthetic process"/>
    <property type="evidence" value="ECO:0007669"/>
    <property type="project" value="UniProtKB-KW"/>
</dbReference>
<proteinExistence type="inferred from homology"/>
<feature type="binding site" evidence="8">
    <location>
        <position position="212"/>
    </location>
    <ligand>
        <name>NADP(+)</name>
        <dbReference type="ChEBI" id="CHEBI:58349"/>
    </ligand>
</feature>
<gene>
    <name evidence="8" type="primary">aroE</name>
    <name evidence="12" type="ORF">HNQ55_002073</name>
</gene>
<dbReference type="InterPro" id="IPR046346">
    <property type="entry name" value="Aminoacid_DH-like_N_sf"/>
</dbReference>
<evidence type="ECO:0000259" key="10">
    <source>
        <dbReference type="Pfam" id="PF08501"/>
    </source>
</evidence>
<dbReference type="InterPro" id="IPR041121">
    <property type="entry name" value="SDH_C"/>
</dbReference>
<dbReference type="PANTHER" id="PTHR21089">
    <property type="entry name" value="SHIKIMATE DEHYDROGENASE"/>
    <property type="match status" value="1"/>
</dbReference>
<evidence type="ECO:0000313" key="13">
    <source>
        <dbReference type="Proteomes" id="UP000537141"/>
    </source>
</evidence>
<comment type="caution">
    <text evidence="12">The sequence shown here is derived from an EMBL/GenBank/DDBJ whole genome shotgun (WGS) entry which is preliminary data.</text>
</comment>
<dbReference type="InterPro" id="IPR013708">
    <property type="entry name" value="Shikimate_DH-bd_N"/>
</dbReference>
<dbReference type="GO" id="GO:0004764">
    <property type="term" value="F:shikimate 3-dehydrogenase (NADP+) activity"/>
    <property type="evidence" value="ECO:0007669"/>
    <property type="project" value="UniProtKB-UniRule"/>
</dbReference>
<evidence type="ECO:0000256" key="3">
    <source>
        <dbReference type="ARBA" id="ARBA00022605"/>
    </source>
</evidence>
<dbReference type="RefSeq" id="WP_184424336.1">
    <property type="nucleotide sequence ID" value="NZ_AP027362.1"/>
</dbReference>
<evidence type="ECO:0000256" key="1">
    <source>
        <dbReference type="ARBA" id="ARBA00004871"/>
    </source>
</evidence>
<dbReference type="Pfam" id="PF01488">
    <property type="entry name" value="Shikimate_DH"/>
    <property type="match status" value="1"/>
</dbReference>
<dbReference type="HAMAP" id="MF_00222">
    <property type="entry name" value="Shikimate_DH_AroE"/>
    <property type="match status" value="1"/>
</dbReference>
<feature type="domain" description="Shikimate dehydrogenase substrate binding N-terminal" evidence="10">
    <location>
        <begin position="6"/>
        <end position="88"/>
    </location>
</feature>
<dbReference type="Pfam" id="PF08501">
    <property type="entry name" value="Shikimate_dh_N"/>
    <property type="match status" value="1"/>
</dbReference>
<dbReference type="GO" id="GO:0050661">
    <property type="term" value="F:NADP binding"/>
    <property type="evidence" value="ECO:0007669"/>
    <property type="project" value="InterPro"/>
</dbReference>
<dbReference type="GO" id="GO:0019632">
    <property type="term" value="P:shikimate metabolic process"/>
    <property type="evidence" value="ECO:0007669"/>
    <property type="project" value="InterPro"/>
</dbReference>
<dbReference type="AlphaFoldDB" id="A0A7X0NHG8"/>
<comment type="similarity">
    <text evidence="8">Belongs to the shikimate dehydrogenase family.</text>
</comment>
<dbReference type="SUPFAM" id="SSF51735">
    <property type="entry name" value="NAD(P)-binding Rossmann-fold domains"/>
    <property type="match status" value="1"/>
</dbReference>
<keyword evidence="6 8" id="KW-0057">Aromatic amino acid biosynthesis</keyword>
<feature type="binding site" evidence="8">
    <location>
        <position position="77"/>
    </location>
    <ligand>
        <name>NADP(+)</name>
        <dbReference type="ChEBI" id="CHEBI:58349"/>
    </ligand>
</feature>
<protein>
    <recommendedName>
        <fullName evidence="2 8">Shikimate dehydrogenase (NADP(+))</fullName>
        <shortName evidence="8">SDH</shortName>
        <ecNumber evidence="2 8">1.1.1.25</ecNumber>
    </recommendedName>
</protein>
<dbReference type="NCBIfam" id="TIGR00507">
    <property type="entry name" value="aroE"/>
    <property type="match status" value="1"/>
</dbReference>
<feature type="binding site" evidence="8">
    <location>
        <position position="214"/>
    </location>
    <ligand>
        <name>shikimate</name>
        <dbReference type="ChEBI" id="CHEBI:36208"/>
    </ligand>
</feature>
<dbReference type="EMBL" id="JACHHU010000015">
    <property type="protein sequence ID" value="MBB6543552.1"/>
    <property type="molecule type" value="Genomic_DNA"/>
</dbReference>
<feature type="active site" description="Proton acceptor" evidence="8">
    <location>
        <position position="65"/>
    </location>
</feature>
<evidence type="ECO:0000313" key="12">
    <source>
        <dbReference type="EMBL" id="MBB6543552.1"/>
    </source>
</evidence>
<feature type="binding site" evidence="8">
    <location>
        <begin position="125"/>
        <end position="129"/>
    </location>
    <ligand>
        <name>NADP(+)</name>
        <dbReference type="ChEBI" id="CHEBI:58349"/>
    </ligand>
</feature>
<keyword evidence="3 8" id="KW-0028">Amino-acid biosynthesis</keyword>
<feature type="binding site" evidence="8">
    <location>
        <begin position="14"/>
        <end position="16"/>
    </location>
    <ligand>
        <name>shikimate</name>
        <dbReference type="ChEBI" id="CHEBI:36208"/>
    </ligand>
</feature>
<dbReference type="EC" id="1.1.1.25" evidence="2 8"/>
<dbReference type="InterPro" id="IPR022893">
    <property type="entry name" value="Shikimate_DH_fam"/>
</dbReference>
<dbReference type="InterPro" id="IPR011342">
    <property type="entry name" value="Shikimate_DH"/>
</dbReference>
<feature type="binding site" evidence="8">
    <location>
        <position position="61"/>
    </location>
    <ligand>
        <name>shikimate</name>
        <dbReference type="ChEBI" id="CHEBI:36208"/>
    </ligand>
</feature>
<keyword evidence="4 8" id="KW-0521">NADP</keyword>
<dbReference type="CDD" id="cd01065">
    <property type="entry name" value="NAD_bind_Shikimate_DH"/>
    <property type="match status" value="1"/>
</dbReference>
<sequence length="270" mass="29532">MDHYRVYGNPIEQSKSPTIHQAFAKQTQQEICYEKELVQLQQFSEVVSQFIKQGGKGANVTAPFKEQAYKLCDHLSERAQLSGAVNTLSFNNGAIFGDNTDGVGLVQDLLSNQVVLRNSRILLLGAGGAAKGVVSSLLAQKPDLLIIANRTQAKAQFIVDQYPEENIQSSLYNEVAKYHFDLIINATSAGLTGDSLPIPNQAITTNTVCYDMVYGKQLTPFLVHSKALGAKKVIDGLGMLVSQAAESFAIWRGIKPSTQEIMKQLRAELQ</sequence>
<evidence type="ECO:0000259" key="11">
    <source>
        <dbReference type="Pfam" id="PF18317"/>
    </source>
</evidence>
<name>A0A7X0NHG8_9GAMM</name>
<feature type="binding site" evidence="8">
    <location>
        <position position="86"/>
    </location>
    <ligand>
        <name>shikimate</name>
        <dbReference type="ChEBI" id="CHEBI:36208"/>
    </ligand>
</feature>
<comment type="pathway">
    <text evidence="1 8">Metabolic intermediate biosynthesis; chorismate biosynthesis; chorismate from D-erythrose 4-phosphate and phosphoenolpyruvate: step 4/7.</text>
</comment>
<dbReference type="GO" id="GO:0009423">
    <property type="term" value="P:chorismate biosynthetic process"/>
    <property type="evidence" value="ECO:0007669"/>
    <property type="project" value="UniProtKB-UniRule"/>
</dbReference>
<evidence type="ECO:0000256" key="8">
    <source>
        <dbReference type="HAMAP-Rule" id="MF_00222"/>
    </source>
</evidence>